<dbReference type="EMBL" id="CM039428">
    <property type="protein sequence ID" value="KAI4352540.1"/>
    <property type="molecule type" value="Genomic_DNA"/>
</dbReference>
<accession>A0ACB9PUX1</accession>
<comment type="caution">
    <text evidence="1">The sequence shown here is derived from an EMBL/GenBank/DDBJ whole genome shotgun (WGS) entry which is preliminary data.</text>
</comment>
<dbReference type="Proteomes" id="UP000828941">
    <property type="component" value="Chromosome 3"/>
</dbReference>
<organism evidence="1 2">
    <name type="scientific">Bauhinia variegata</name>
    <name type="common">Purple orchid tree</name>
    <name type="synonym">Phanera variegata</name>
    <dbReference type="NCBI Taxonomy" id="167791"/>
    <lineage>
        <taxon>Eukaryota</taxon>
        <taxon>Viridiplantae</taxon>
        <taxon>Streptophyta</taxon>
        <taxon>Embryophyta</taxon>
        <taxon>Tracheophyta</taxon>
        <taxon>Spermatophyta</taxon>
        <taxon>Magnoliopsida</taxon>
        <taxon>eudicotyledons</taxon>
        <taxon>Gunneridae</taxon>
        <taxon>Pentapetalae</taxon>
        <taxon>rosids</taxon>
        <taxon>fabids</taxon>
        <taxon>Fabales</taxon>
        <taxon>Fabaceae</taxon>
        <taxon>Cercidoideae</taxon>
        <taxon>Cercideae</taxon>
        <taxon>Bauhiniinae</taxon>
        <taxon>Bauhinia</taxon>
    </lineage>
</organism>
<protein>
    <submittedName>
        <fullName evidence="1">Uncharacterized protein</fullName>
    </submittedName>
</protein>
<evidence type="ECO:0000313" key="1">
    <source>
        <dbReference type="EMBL" id="KAI4352540.1"/>
    </source>
</evidence>
<name>A0ACB9PUX1_BAUVA</name>
<keyword evidence="2" id="KW-1185">Reference proteome</keyword>
<proteinExistence type="predicted"/>
<gene>
    <name evidence="1" type="ORF">L6164_006779</name>
</gene>
<evidence type="ECO:0000313" key="2">
    <source>
        <dbReference type="Proteomes" id="UP000828941"/>
    </source>
</evidence>
<reference evidence="1 2" key="1">
    <citation type="journal article" date="2022" name="DNA Res.">
        <title>Chromosomal-level genome assembly of the orchid tree Bauhinia variegata (Leguminosae; Cercidoideae) supports the allotetraploid origin hypothesis of Bauhinia.</title>
        <authorList>
            <person name="Zhong Y."/>
            <person name="Chen Y."/>
            <person name="Zheng D."/>
            <person name="Pang J."/>
            <person name="Liu Y."/>
            <person name="Luo S."/>
            <person name="Meng S."/>
            <person name="Qian L."/>
            <person name="Wei D."/>
            <person name="Dai S."/>
            <person name="Zhou R."/>
        </authorList>
    </citation>
    <scope>NUCLEOTIDE SEQUENCE [LARGE SCALE GENOMIC DNA]</scope>
    <source>
        <strain evidence="1">BV-YZ2020</strain>
    </source>
</reference>
<sequence length="148" mass="16663">MSSIYTYIDAQIHQFSAGDKSHPQTTEIYTKLDDMIRRLRLTGYVPITSAQVLFGCSGKDDCTEDLEDVEQVFFTHSEKLALCLGLLRTKSGSPLYIFKNLGICQDCHSAIVSIVSRMDLVPVLTIGDLSINQTKKRGWKVQYIVLKK</sequence>